<comment type="similarity">
    <text evidence="1">Belongs to the Arpin family.</text>
</comment>
<evidence type="ECO:0000313" key="3">
    <source>
        <dbReference type="EMBL" id="PVD25644.1"/>
    </source>
</evidence>
<dbReference type="Proteomes" id="UP000245119">
    <property type="component" value="Linkage Group LG8"/>
</dbReference>
<evidence type="ECO:0000256" key="1">
    <source>
        <dbReference type="ARBA" id="ARBA00008453"/>
    </source>
</evidence>
<dbReference type="EMBL" id="PZQS01000008">
    <property type="protein sequence ID" value="PVD25644.1"/>
    <property type="molecule type" value="Genomic_DNA"/>
</dbReference>
<dbReference type="InterPro" id="IPR018889">
    <property type="entry name" value="Arpin"/>
</dbReference>
<evidence type="ECO:0000313" key="4">
    <source>
        <dbReference type="Proteomes" id="UP000245119"/>
    </source>
</evidence>
<accession>A0A2T7NWU7</accession>
<dbReference type="PANTHER" id="PTHR31199">
    <property type="entry name" value="ARPIN"/>
    <property type="match status" value="1"/>
</dbReference>
<dbReference type="OrthoDB" id="5953051at2759"/>
<sequence length="186" mass="20432">MDTTRYLLLKVKPIRAHRRKFDASGIEIEPNFSETTKVSTGYLNSSYKVAAKGTTDCLSNQELFSLITKPDLDAVTKEFSGPDSVLLWLPEAFTENLEIECETSFRFKTQGNSPFVASLTRMEGHWSSVSNYSGGEAVGGSWTDKVLAAKASSVESSDKAGDDVIGDDEWVYLHCSTKLPATSEKN</sequence>
<dbReference type="PANTHER" id="PTHR31199:SF1">
    <property type="entry name" value="ARPIN"/>
    <property type="match status" value="1"/>
</dbReference>
<dbReference type="Pfam" id="PF10574">
    <property type="entry name" value="UPF0552"/>
    <property type="match status" value="1"/>
</dbReference>
<dbReference type="STRING" id="400727.A0A2T7NWU7"/>
<protein>
    <recommendedName>
        <fullName evidence="2">Arpin</fullName>
    </recommendedName>
</protein>
<dbReference type="GO" id="GO:0051126">
    <property type="term" value="P:negative regulation of actin nucleation"/>
    <property type="evidence" value="ECO:0007669"/>
    <property type="project" value="InterPro"/>
</dbReference>
<evidence type="ECO:0000256" key="2">
    <source>
        <dbReference type="ARBA" id="ARBA00019314"/>
    </source>
</evidence>
<keyword evidence="4" id="KW-1185">Reference proteome</keyword>
<gene>
    <name evidence="3" type="ORF">C0Q70_13303</name>
</gene>
<proteinExistence type="inferred from homology"/>
<dbReference type="AlphaFoldDB" id="A0A2T7NWU7"/>
<comment type="caution">
    <text evidence="3">The sequence shown here is derived from an EMBL/GenBank/DDBJ whole genome shotgun (WGS) entry which is preliminary data.</text>
</comment>
<organism evidence="3 4">
    <name type="scientific">Pomacea canaliculata</name>
    <name type="common">Golden apple snail</name>
    <dbReference type="NCBI Taxonomy" id="400727"/>
    <lineage>
        <taxon>Eukaryota</taxon>
        <taxon>Metazoa</taxon>
        <taxon>Spiralia</taxon>
        <taxon>Lophotrochozoa</taxon>
        <taxon>Mollusca</taxon>
        <taxon>Gastropoda</taxon>
        <taxon>Caenogastropoda</taxon>
        <taxon>Architaenioglossa</taxon>
        <taxon>Ampullarioidea</taxon>
        <taxon>Ampullariidae</taxon>
        <taxon>Pomacea</taxon>
    </lineage>
</organism>
<name>A0A2T7NWU7_POMCA</name>
<reference evidence="3 4" key="1">
    <citation type="submission" date="2018-04" db="EMBL/GenBank/DDBJ databases">
        <title>The genome of golden apple snail Pomacea canaliculata provides insight into stress tolerance and invasive adaptation.</title>
        <authorList>
            <person name="Liu C."/>
            <person name="Liu B."/>
            <person name="Ren Y."/>
            <person name="Zhang Y."/>
            <person name="Wang H."/>
            <person name="Li S."/>
            <person name="Jiang F."/>
            <person name="Yin L."/>
            <person name="Zhang G."/>
            <person name="Qian W."/>
            <person name="Fan W."/>
        </authorList>
    </citation>
    <scope>NUCLEOTIDE SEQUENCE [LARGE SCALE GENOMIC DNA]</scope>
    <source>
        <strain evidence="3">SZHN2017</strain>
        <tissue evidence="3">Muscle</tissue>
    </source>
</reference>